<keyword evidence="5" id="KW-0206">Cytoskeleton</keyword>
<dbReference type="Pfam" id="PF05856">
    <property type="entry name" value="ARPC4"/>
    <property type="match status" value="1"/>
</dbReference>
<evidence type="ECO:0000256" key="5">
    <source>
        <dbReference type="ARBA" id="ARBA00023212"/>
    </source>
</evidence>
<evidence type="ECO:0000256" key="3">
    <source>
        <dbReference type="ARBA" id="ARBA00022490"/>
    </source>
</evidence>
<evidence type="ECO:0000313" key="7">
    <source>
        <dbReference type="Proteomes" id="UP001497392"/>
    </source>
</evidence>
<dbReference type="PANTHER" id="PTHR22629:SF0">
    <property type="entry name" value="ACTIN-RELATED PROTEIN 2_3 COMPLEX SUBUNIT 4"/>
    <property type="match status" value="1"/>
</dbReference>
<dbReference type="SUPFAM" id="SSF69645">
    <property type="entry name" value="Arp2/3 complex subunits"/>
    <property type="match status" value="1"/>
</dbReference>
<keyword evidence="4" id="KW-0009">Actin-binding</keyword>
<sequence>MPGLQKATLISQNSPYLEKVRQQLSQSFVLLDTPCQHVDGGNKPEIELQTDEELVLPSILIDKNDKEFALFEPSINALRISFKLKPVDKLEGLLRRKQLQFYHRRAEALRLLRRKPVDGYDISFLLTAKHQQQLDKQAVIAFVCKMVEDVSTCSSLKSLITAHGRASSLTLRRALS</sequence>
<proteinExistence type="inferred from homology"/>
<reference evidence="6 7" key="1">
    <citation type="submission" date="2024-06" db="EMBL/GenBank/DDBJ databases">
        <authorList>
            <person name="Kraege A."/>
            <person name="Thomma B."/>
        </authorList>
    </citation>
    <scope>NUCLEOTIDE SEQUENCE [LARGE SCALE GENOMIC DNA]</scope>
</reference>
<organism evidence="6 7">
    <name type="scientific">Coccomyxa viridis</name>
    <dbReference type="NCBI Taxonomy" id="1274662"/>
    <lineage>
        <taxon>Eukaryota</taxon>
        <taxon>Viridiplantae</taxon>
        <taxon>Chlorophyta</taxon>
        <taxon>core chlorophytes</taxon>
        <taxon>Trebouxiophyceae</taxon>
        <taxon>Trebouxiophyceae incertae sedis</taxon>
        <taxon>Coccomyxaceae</taxon>
        <taxon>Coccomyxa</taxon>
    </lineage>
</organism>
<accession>A0ABP1FQ97</accession>
<evidence type="ECO:0000313" key="6">
    <source>
        <dbReference type="EMBL" id="CAL5219717.1"/>
    </source>
</evidence>
<comment type="caution">
    <text evidence="6">The sequence shown here is derived from an EMBL/GenBank/DDBJ whole genome shotgun (WGS) entry which is preliminary data.</text>
</comment>
<comment type="subcellular location">
    <subcellularLocation>
        <location evidence="1">Cytoplasm</location>
        <location evidence="1">Cytoskeleton</location>
    </subcellularLocation>
</comment>
<dbReference type="Gene3D" id="3.30.1460.20">
    <property type="match status" value="1"/>
</dbReference>
<name>A0ABP1FQ97_9CHLO</name>
<gene>
    <name evidence="6" type="primary">g1609</name>
    <name evidence="6" type="ORF">VP750_LOCUS1376</name>
</gene>
<dbReference type="InterPro" id="IPR008384">
    <property type="entry name" value="ARPC4"/>
</dbReference>
<dbReference type="InterPro" id="IPR034666">
    <property type="entry name" value="ARPC2/4"/>
</dbReference>
<evidence type="ECO:0000256" key="1">
    <source>
        <dbReference type="ARBA" id="ARBA00004245"/>
    </source>
</evidence>
<evidence type="ECO:0000256" key="2">
    <source>
        <dbReference type="ARBA" id="ARBA00005919"/>
    </source>
</evidence>
<comment type="similarity">
    <text evidence="2">Belongs to the ARPC4 family.</text>
</comment>
<protein>
    <submittedName>
        <fullName evidence="6">G1609 protein</fullName>
    </submittedName>
</protein>
<dbReference type="EMBL" id="CAXHTA020000002">
    <property type="protein sequence ID" value="CAL5219717.1"/>
    <property type="molecule type" value="Genomic_DNA"/>
</dbReference>
<keyword evidence="3" id="KW-0963">Cytoplasm</keyword>
<dbReference type="PANTHER" id="PTHR22629">
    <property type="entry name" value="ARP2/3 COMPLEX 20 KD SUBUNIT"/>
    <property type="match status" value="1"/>
</dbReference>
<evidence type="ECO:0000256" key="4">
    <source>
        <dbReference type="ARBA" id="ARBA00023203"/>
    </source>
</evidence>
<keyword evidence="7" id="KW-1185">Reference proteome</keyword>
<dbReference type="Proteomes" id="UP001497392">
    <property type="component" value="Unassembled WGS sequence"/>
</dbReference>